<name>A0A0F9LF46_9ZZZZ</name>
<proteinExistence type="predicted"/>
<protein>
    <submittedName>
        <fullName evidence="1">Uncharacterized protein</fullName>
    </submittedName>
</protein>
<dbReference type="EMBL" id="LAZR01012582">
    <property type="protein sequence ID" value="KKM26080.1"/>
    <property type="molecule type" value="Genomic_DNA"/>
</dbReference>
<evidence type="ECO:0000313" key="1">
    <source>
        <dbReference type="EMBL" id="KKM26080.1"/>
    </source>
</evidence>
<accession>A0A0F9LF46</accession>
<reference evidence="1" key="1">
    <citation type="journal article" date="2015" name="Nature">
        <title>Complex archaea that bridge the gap between prokaryotes and eukaryotes.</title>
        <authorList>
            <person name="Spang A."/>
            <person name="Saw J.H."/>
            <person name="Jorgensen S.L."/>
            <person name="Zaremba-Niedzwiedzka K."/>
            <person name="Martijn J."/>
            <person name="Lind A.E."/>
            <person name="van Eijk R."/>
            <person name="Schleper C."/>
            <person name="Guy L."/>
            <person name="Ettema T.J."/>
        </authorList>
    </citation>
    <scope>NUCLEOTIDE SEQUENCE</scope>
</reference>
<organism evidence="1">
    <name type="scientific">marine sediment metagenome</name>
    <dbReference type="NCBI Taxonomy" id="412755"/>
    <lineage>
        <taxon>unclassified sequences</taxon>
        <taxon>metagenomes</taxon>
        <taxon>ecological metagenomes</taxon>
    </lineage>
</organism>
<sequence>MACIFKEDGICYNVDMISGEECIFPNNRECPETYQNLYEEDDF</sequence>
<dbReference type="AlphaFoldDB" id="A0A0F9LF46"/>
<gene>
    <name evidence="1" type="ORF">LCGC14_1588600</name>
</gene>
<comment type="caution">
    <text evidence="1">The sequence shown here is derived from an EMBL/GenBank/DDBJ whole genome shotgun (WGS) entry which is preliminary data.</text>
</comment>